<organism evidence="2">
    <name type="scientific">Photinus pyralis</name>
    <name type="common">Common eastern firefly</name>
    <name type="synonym">Lampyris pyralis</name>
    <dbReference type="NCBI Taxonomy" id="7054"/>
    <lineage>
        <taxon>Eukaryota</taxon>
        <taxon>Metazoa</taxon>
        <taxon>Ecdysozoa</taxon>
        <taxon>Arthropoda</taxon>
        <taxon>Hexapoda</taxon>
        <taxon>Insecta</taxon>
        <taxon>Pterygota</taxon>
        <taxon>Neoptera</taxon>
        <taxon>Endopterygota</taxon>
        <taxon>Coleoptera</taxon>
        <taxon>Polyphaga</taxon>
        <taxon>Elateriformia</taxon>
        <taxon>Elateroidea</taxon>
        <taxon>Lampyridae</taxon>
        <taxon>Lampyrinae</taxon>
        <taxon>Photinus</taxon>
    </lineage>
</organism>
<evidence type="ECO:0000313" key="2">
    <source>
        <dbReference type="EMBL" id="JAV79321.1"/>
    </source>
</evidence>
<dbReference type="EMBL" id="GEZM01043116">
    <property type="protein sequence ID" value="JAV79321.1"/>
    <property type="molecule type" value="Transcribed_RNA"/>
</dbReference>
<protein>
    <submittedName>
        <fullName evidence="2">Uncharacterized protein</fullName>
    </submittedName>
</protein>
<dbReference type="EMBL" id="GEZM01043121">
    <property type="protein sequence ID" value="JAV79308.1"/>
    <property type="molecule type" value="Transcribed_RNA"/>
</dbReference>
<dbReference type="EMBL" id="GEZM01043114">
    <property type="protein sequence ID" value="JAV79324.1"/>
    <property type="molecule type" value="Transcribed_RNA"/>
</dbReference>
<sequence length="99" mass="10955">MSRRLPQLLLRFNGGMLGGAGDAASQLRRNSATTENVEAKWLRLWFVNPAPPSQSYPVNFQALTANRPKRILGTVRSRATRPTPQLYVPQAPIPPTFGI</sequence>
<reference evidence="2" key="1">
    <citation type="journal article" date="2016" name="Sci. Rep.">
        <title>Molecular characterization of firefly nuptial gifts: a multi-omics approach sheds light on postcopulatory sexual selection.</title>
        <authorList>
            <person name="Al-Wathiqui N."/>
            <person name="Fallon T.R."/>
            <person name="South A."/>
            <person name="Weng J.K."/>
            <person name="Lewis S.M."/>
        </authorList>
    </citation>
    <scope>NUCLEOTIDE SEQUENCE</scope>
</reference>
<proteinExistence type="predicted"/>
<name>A0A1Y1M1L6_PHOPY</name>
<evidence type="ECO:0000256" key="1">
    <source>
        <dbReference type="SAM" id="MobiDB-lite"/>
    </source>
</evidence>
<accession>A0A1Y1M1L6</accession>
<dbReference type="AlphaFoldDB" id="A0A1Y1M1L6"/>
<feature type="region of interest" description="Disordered" evidence="1">
    <location>
        <begin position="76"/>
        <end position="99"/>
    </location>
</feature>